<proteinExistence type="predicted"/>
<dbReference type="InterPro" id="IPR010998">
    <property type="entry name" value="Integrase_recombinase_N"/>
</dbReference>
<dbReference type="InterPro" id="IPR011010">
    <property type="entry name" value="DNA_brk_join_enz"/>
</dbReference>
<dbReference type="InterPro" id="IPR044068">
    <property type="entry name" value="CB"/>
</dbReference>
<organism evidence="6 7">
    <name type="scientific">Candidatus Bacteroides intestinavium</name>
    <dbReference type="NCBI Taxonomy" id="2838469"/>
    <lineage>
        <taxon>Bacteria</taxon>
        <taxon>Pseudomonadati</taxon>
        <taxon>Bacteroidota</taxon>
        <taxon>Bacteroidia</taxon>
        <taxon>Bacteroidales</taxon>
        <taxon>Bacteroidaceae</taxon>
        <taxon>Bacteroides</taxon>
    </lineage>
</organism>
<dbReference type="AlphaFoldDB" id="A0A9D2HPQ1"/>
<keyword evidence="1" id="KW-0229">DNA integration</keyword>
<dbReference type="Proteomes" id="UP000823860">
    <property type="component" value="Unassembled WGS sequence"/>
</dbReference>
<dbReference type="GO" id="GO:0003677">
    <property type="term" value="F:DNA binding"/>
    <property type="evidence" value="ECO:0007669"/>
    <property type="project" value="UniProtKB-UniRule"/>
</dbReference>
<keyword evidence="2 4" id="KW-0238">DNA-binding</keyword>
<gene>
    <name evidence="6" type="ORF">H9785_04045</name>
</gene>
<sequence>MTKTSKRESGLRHLTVSALMKEIIFNLQQLGKTRTCETYRTTLNSFMRFRNGSEVLVRDLTPELLQTYEAYLKANNVTMNTVSFYMRILRAAYNRAVEQGVVQQNHPFARVYTGVGQTEKRSVAFAHLKQIKELDLSGLPGWEYARDMFIFSLYTRGMSFIDMAYLLKTDLKDGILCYRRRKTGQLLRIRWENCMQEVVDKYPHPDSPYLLPILTSAGQRGRMEYKAAIWRVNRHLKKIGEILQLPIPLTMYVARHSWASVARSRNIPLSVISAGMGHHSETVTQIYLASLDATLIDKANRTVLEGL</sequence>
<dbReference type="PANTHER" id="PTHR30349">
    <property type="entry name" value="PHAGE INTEGRASE-RELATED"/>
    <property type="match status" value="1"/>
</dbReference>
<evidence type="ECO:0000313" key="6">
    <source>
        <dbReference type="EMBL" id="HJA83125.1"/>
    </source>
</evidence>
<feature type="domain" description="Core-binding (CB)" evidence="5">
    <location>
        <begin position="1"/>
        <end position="97"/>
    </location>
</feature>
<keyword evidence="3" id="KW-0233">DNA recombination</keyword>
<evidence type="ECO:0000256" key="2">
    <source>
        <dbReference type="ARBA" id="ARBA00023125"/>
    </source>
</evidence>
<reference evidence="6" key="2">
    <citation type="submission" date="2021-04" db="EMBL/GenBank/DDBJ databases">
        <authorList>
            <person name="Gilroy R."/>
        </authorList>
    </citation>
    <scope>NUCLEOTIDE SEQUENCE</scope>
    <source>
        <strain evidence="6">ChiHecec1B25-7008</strain>
    </source>
</reference>
<evidence type="ECO:0000313" key="7">
    <source>
        <dbReference type="Proteomes" id="UP000823860"/>
    </source>
</evidence>
<dbReference type="GO" id="GO:0006310">
    <property type="term" value="P:DNA recombination"/>
    <property type="evidence" value="ECO:0007669"/>
    <property type="project" value="UniProtKB-KW"/>
</dbReference>
<dbReference type="Pfam" id="PF13102">
    <property type="entry name" value="Phage_int_SAM_5"/>
    <property type="match status" value="1"/>
</dbReference>
<dbReference type="Gene3D" id="1.10.150.130">
    <property type="match status" value="1"/>
</dbReference>
<dbReference type="InterPro" id="IPR050090">
    <property type="entry name" value="Tyrosine_recombinase_XerCD"/>
</dbReference>
<dbReference type="InterPro" id="IPR025269">
    <property type="entry name" value="SAM-like_dom"/>
</dbReference>
<dbReference type="Gene3D" id="1.10.443.10">
    <property type="entry name" value="Intergrase catalytic core"/>
    <property type="match status" value="1"/>
</dbReference>
<name>A0A9D2HPQ1_9BACE</name>
<evidence type="ECO:0000259" key="5">
    <source>
        <dbReference type="PROSITE" id="PS51900"/>
    </source>
</evidence>
<dbReference type="PANTHER" id="PTHR30349:SF64">
    <property type="entry name" value="PROPHAGE INTEGRASE INTD-RELATED"/>
    <property type="match status" value="1"/>
</dbReference>
<dbReference type="InterPro" id="IPR013762">
    <property type="entry name" value="Integrase-like_cat_sf"/>
</dbReference>
<comment type="caution">
    <text evidence="6">The sequence shown here is derived from an EMBL/GenBank/DDBJ whole genome shotgun (WGS) entry which is preliminary data.</text>
</comment>
<dbReference type="SUPFAM" id="SSF56349">
    <property type="entry name" value="DNA breaking-rejoining enzymes"/>
    <property type="match status" value="1"/>
</dbReference>
<evidence type="ECO:0000256" key="3">
    <source>
        <dbReference type="ARBA" id="ARBA00023172"/>
    </source>
</evidence>
<evidence type="ECO:0000256" key="4">
    <source>
        <dbReference type="PROSITE-ProRule" id="PRU01248"/>
    </source>
</evidence>
<reference evidence="6" key="1">
    <citation type="journal article" date="2021" name="PeerJ">
        <title>Extensive microbial diversity within the chicken gut microbiome revealed by metagenomics and culture.</title>
        <authorList>
            <person name="Gilroy R."/>
            <person name="Ravi A."/>
            <person name="Getino M."/>
            <person name="Pursley I."/>
            <person name="Horton D.L."/>
            <person name="Alikhan N.F."/>
            <person name="Baker D."/>
            <person name="Gharbi K."/>
            <person name="Hall N."/>
            <person name="Watson M."/>
            <person name="Adriaenssens E.M."/>
            <person name="Foster-Nyarko E."/>
            <person name="Jarju S."/>
            <person name="Secka A."/>
            <person name="Antonio M."/>
            <person name="Oren A."/>
            <person name="Chaudhuri R.R."/>
            <person name="La Ragione R."/>
            <person name="Hildebrand F."/>
            <person name="Pallen M.J."/>
        </authorList>
    </citation>
    <scope>NUCLEOTIDE SEQUENCE</scope>
    <source>
        <strain evidence="6">ChiHecec1B25-7008</strain>
    </source>
</reference>
<accession>A0A9D2HPQ1</accession>
<dbReference type="EMBL" id="DWZE01000053">
    <property type="protein sequence ID" value="HJA83125.1"/>
    <property type="molecule type" value="Genomic_DNA"/>
</dbReference>
<dbReference type="GO" id="GO:0015074">
    <property type="term" value="P:DNA integration"/>
    <property type="evidence" value="ECO:0007669"/>
    <property type="project" value="UniProtKB-KW"/>
</dbReference>
<evidence type="ECO:0000256" key="1">
    <source>
        <dbReference type="ARBA" id="ARBA00022908"/>
    </source>
</evidence>
<protein>
    <submittedName>
        <fullName evidence="6">Site-specific integrase</fullName>
    </submittedName>
</protein>
<dbReference type="PROSITE" id="PS51900">
    <property type="entry name" value="CB"/>
    <property type="match status" value="1"/>
</dbReference>